<feature type="compositionally biased region" description="Basic residues" evidence="1">
    <location>
        <begin position="364"/>
        <end position="379"/>
    </location>
</feature>
<dbReference type="EMBL" id="JAUSQM010000001">
    <property type="protein sequence ID" value="MDP9822238.1"/>
    <property type="molecule type" value="Genomic_DNA"/>
</dbReference>
<dbReference type="RefSeq" id="WP_181642669.1">
    <property type="nucleotide sequence ID" value="NZ_CCXJ01000800.2"/>
</dbReference>
<dbReference type="InterPro" id="IPR027417">
    <property type="entry name" value="P-loop_NTPase"/>
</dbReference>
<sequence length="389" mass="43160">MSTSERRVILHVGVPKSGTSYLQSGLREHRKELGERGVYLPKDSHEVMFRAALDVRGNRHQWGRAAAEVDGMWERVCRRACEHEGTTILSHEILAAATTEQAARAREVLTRHAPNHRVELVLTVRDLARQLVAEWQENIKGGDTRTFAAFWERVGPAVRADDHGARFWAAQDVLDVVRRWGADLRPSQVHLVVCPPAGTDPTVLWQRYAEATRLPVTDLIPTEPELNAGLGAVEIALLREVNVALGDRLPQPRYGRAVKGALARDVLARRASPRPVLPRAGHGLAVTIADRWIPQIRAAGWQVHGDLDELRPAPYASACHPDEVPTAATAQTGAEVIAELLVALADARETGQEQAARIEELSRQRKKLRRTRDKLRARLRPPPAHTVTP</sequence>
<dbReference type="SUPFAM" id="SSF52540">
    <property type="entry name" value="P-loop containing nucleoside triphosphate hydrolases"/>
    <property type="match status" value="1"/>
</dbReference>
<dbReference type="Gene3D" id="3.40.50.300">
    <property type="entry name" value="P-loop containing nucleotide triphosphate hydrolases"/>
    <property type="match status" value="1"/>
</dbReference>
<evidence type="ECO:0000256" key="1">
    <source>
        <dbReference type="SAM" id="MobiDB-lite"/>
    </source>
</evidence>
<reference evidence="2 3" key="1">
    <citation type="submission" date="2023-07" db="EMBL/GenBank/DDBJ databases">
        <title>Sequencing the genomes of 1000 actinobacteria strains.</title>
        <authorList>
            <person name="Klenk H.-P."/>
        </authorList>
    </citation>
    <scope>NUCLEOTIDE SEQUENCE [LARGE SCALE GENOMIC DNA]</scope>
    <source>
        <strain evidence="2 3">GD13</strain>
    </source>
</reference>
<evidence type="ECO:0008006" key="4">
    <source>
        <dbReference type="Google" id="ProtNLM"/>
    </source>
</evidence>
<gene>
    <name evidence="2" type="ORF">J2S59_002047</name>
</gene>
<proteinExistence type="predicted"/>
<name>A0ABT9NPC5_9ACTN</name>
<accession>A0ABT9NPC5</accession>
<protein>
    <recommendedName>
        <fullName evidence="4">Sulfotransferase family protein</fullName>
    </recommendedName>
</protein>
<evidence type="ECO:0000313" key="2">
    <source>
        <dbReference type="EMBL" id="MDP9822238.1"/>
    </source>
</evidence>
<dbReference type="Proteomes" id="UP001240447">
    <property type="component" value="Unassembled WGS sequence"/>
</dbReference>
<organism evidence="2 3">
    <name type="scientific">Nocardioides massiliensis</name>
    <dbReference type="NCBI Taxonomy" id="1325935"/>
    <lineage>
        <taxon>Bacteria</taxon>
        <taxon>Bacillati</taxon>
        <taxon>Actinomycetota</taxon>
        <taxon>Actinomycetes</taxon>
        <taxon>Propionibacteriales</taxon>
        <taxon>Nocardioidaceae</taxon>
        <taxon>Nocardioides</taxon>
    </lineage>
</organism>
<evidence type="ECO:0000313" key="3">
    <source>
        <dbReference type="Proteomes" id="UP001240447"/>
    </source>
</evidence>
<feature type="compositionally biased region" description="Pro residues" evidence="1">
    <location>
        <begin position="380"/>
        <end position="389"/>
    </location>
</feature>
<keyword evidence="3" id="KW-1185">Reference proteome</keyword>
<feature type="region of interest" description="Disordered" evidence="1">
    <location>
        <begin position="356"/>
        <end position="389"/>
    </location>
</feature>
<comment type="caution">
    <text evidence="2">The sequence shown here is derived from an EMBL/GenBank/DDBJ whole genome shotgun (WGS) entry which is preliminary data.</text>
</comment>